<evidence type="ECO:0000313" key="2">
    <source>
        <dbReference type="EMBL" id="UZD41893.1"/>
    </source>
</evidence>
<dbReference type="EMBL" id="UAVS01000006">
    <property type="protein sequence ID" value="SQA94506.1"/>
    <property type="molecule type" value="Genomic_DNA"/>
</dbReference>
<reference evidence="2" key="2">
    <citation type="submission" date="2022-10" db="EMBL/GenBank/DDBJ databases">
        <title>Complete genome sequence of Capnocytophaga ochracea KCOM 2812 isolated from actinomycosis lesion.</title>
        <authorList>
            <person name="Kook J.-K."/>
            <person name="Park S.-N."/>
            <person name="Lim Y.K."/>
        </authorList>
    </citation>
    <scope>NUCLEOTIDE SEQUENCE</scope>
    <source>
        <strain evidence="2">KCOM 28121</strain>
    </source>
</reference>
<protein>
    <submittedName>
        <fullName evidence="1">Uncharacterized protein</fullName>
    </submittedName>
</protein>
<organism evidence="1 3">
    <name type="scientific">Capnocytophaga ochracea</name>
    <dbReference type="NCBI Taxonomy" id="1018"/>
    <lineage>
        <taxon>Bacteria</taxon>
        <taxon>Pseudomonadati</taxon>
        <taxon>Bacteroidota</taxon>
        <taxon>Flavobacteriia</taxon>
        <taxon>Flavobacteriales</taxon>
        <taxon>Flavobacteriaceae</taxon>
        <taxon>Capnocytophaga</taxon>
    </lineage>
</organism>
<name>A0A2X2SN19_CAPOC</name>
<dbReference type="Proteomes" id="UP001163262">
    <property type="component" value="Chromosome"/>
</dbReference>
<gene>
    <name evidence="1" type="ORF">NCTC11545_01696</name>
    <name evidence="2" type="ORF">OL231_04935</name>
</gene>
<dbReference type="EMBL" id="CP110230">
    <property type="protein sequence ID" value="UZD41893.1"/>
    <property type="molecule type" value="Genomic_DNA"/>
</dbReference>
<reference evidence="1 3" key="1">
    <citation type="submission" date="2018-06" db="EMBL/GenBank/DDBJ databases">
        <authorList>
            <consortium name="Pathogen Informatics"/>
            <person name="Doyle S."/>
        </authorList>
    </citation>
    <scope>NUCLEOTIDE SEQUENCE [LARGE SCALE GENOMIC DNA]</scope>
    <source>
        <strain evidence="1 3">NCTC11545</strain>
    </source>
</reference>
<accession>A0A2X2SN19</accession>
<dbReference type="Proteomes" id="UP000250169">
    <property type="component" value="Unassembled WGS sequence"/>
</dbReference>
<sequence length="115" mass="14119">MKKIRYFFEYKCSPIWIYDDDMGADNIDIVDLPINTYLKEEIIELDRLYQETYNNEYPAEPLHNDKIRDYIFIRRTIESAKLLKKELEGEFIFFYNSIDMECLFEECKKLEKEIF</sequence>
<evidence type="ECO:0000313" key="1">
    <source>
        <dbReference type="EMBL" id="SQA94506.1"/>
    </source>
</evidence>
<proteinExistence type="predicted"/>
<evidence type="ECO:0000313" key="3">
    <source>
        <dbReference type="Proteomes" id="UP000250169"/>
    </source>
</evidence>
<dbReference type="RefSeq" id="WP_111972892.1">
    <property type="nucleotide sequence ID" value="NZ_CAJPNJ010000103.1"/>
</dbReference>
<dbReference type="AlphaFoldDB" id="A0A2X2SN19"/>